<dbReference type="OMA" id="HNQANFF"/>
<comment type="similarity">
    <text evidence="7">Belongs to the DHHC palmitoyltransferase family. PFA5 subfamily.</text>
</comment>
<feature type="transmembrane region" description="Helical" evidence="8">
    <location>
        <begin position="205"/>
        <end position="238"/>
    </location>
</feature>
<comment type="domain">
    <text evidence="8">The DHHC domain is required for palmitoyltransferase activity.</text>
</comment>
<dbReference type="GO" id="GO:0016020">
    <property type="term" value="C:membrane"/>
    <property type="evidence" value="ECO:0007669"/>
    <property type="project" value="UniProtKB-SubCell"/>
</dbReference>
<dbReference type="EC" id="2.3.1.225" evidence="8"/>
<dbReference type="GO" id="GO:0006612">
    <property type="term" value="P:protein targeting to membrane"/>
    <property type="evidence" value="ECO:0007669"/>
    <property type="project" value="TreeGrafter"/>
</dbReference>
<feature type="region of interest" description="Disordered" evidence="9">
    <location>
        <begin position="1"/>
        <end position="23"/>
    </location>
</feature>
<organism evidence="12">
    <name type="scientific">Caenorhabditis brenneri</name>
    <name type="common">Nematode worm</name>
    <dbReference type="NCBI Taxonomy" id="135651"/>
    <lineage>
        <taxon>Eukaryota</taxon>
        <taxon>Metazoa</taxon>
        <taxon>Ecdysozoa</taxon>
        <taxon>Nematoda</taxon>
        <taxon>Chromadorea</taxon>
        <taxon>Rhabditida</taxon>
        <taxon>Rhabditina</taxon>
        <taxon>Rhabditomorpha</taxon>
        <taxon>Rhabditoidea</taxon>
        <taxon>Rhabditidae</taxon>
        <taxon>Peloderinae</taxon>
        <taxon>Caenorhabditis</taxon>
    </lineage>
</organism>
<keyword evidence="2 8" id="KW-0808">Transferase</keyword>
<dbReference type="FunCoup" id="G0NY02">
    <property type="interactions" value="35"/>
</dbReference>
<dbReference type="PANTHER" id="PTHR22883">
    <property type="entry name" value="ZINC FINGER DHHC DOMAIN CONTAINING PROTEIN"/>
    <property type="match status" value="1"/>
</dbReference>
<sequence length="289" mass="33263">MYKMASNVAEEEEEEEEGKTEKKIKDSRNFKEGYFITLGLSSTTKILTPALNEQLDIENNLLESLEFRKQKKRTDGICGILGVLRFGTRIVGSDDSAINESSLMIILNKKTSSGPNCSFCSLSKPFMTSHCRTCNTCIVKRDHHCPWMGQCIGVHNQANFFLFLFNVYLSTVLVLFVEYEFWLEYFKIWLKASTWSVLNEGNGKVAVFSLSIVISLHIIMISFVITYTFLVSGGFIIINMMFGRETKKRMSLSMIILRWRQYLTVRHDDSIIRALFIPSDRTIQEYDLI</sequence>
<accession>G0NY02</accession>
<reference evidence="12" key="1">
    <citation type="submission" date="2011-07" db="EMBL/GenBank/DDBJ databases">
        <authorList>
            <consortium name="Caenorhabditis brenneri Sequencing and Analysis Consortium"/>
            <person name="Wilson R.K."/>
        </authorList>
    </citation>
    <scope>NUCLEOTIDE SEQUENCE [LARGE SCALE GENOMIC DNA]</scope>
    <source>
        <strain evidence="12">PB2801</strain>
    </source>
</reference>
<dbReference type="PANTHER" id="PTHR22883:SF23">
    <property type="entry name" value="PALMITOYLTRANSFERASE ZDHHC6"/>
    <property type="match status" value="1"/>
</dbReference>
<protein>
    <recommendedName>
        <fullName evidence="8">Palmitoyltransferase</fullName>
        <ecNumber evidence="8">2.3.1.225</ecNumber>
    </recommendedName>
</protein>
<dbReference type="HOGENOM" id="CLU_963866_0_0_1"/>
<keyword evidence="5 8" id="KW-0472">Membrane</keyword>
<evidence type="ECO:0000256" key="3">
    <source>
        <dbReference type="ARBA" id="ARBA00022692"/>
    </source>
</evidence>
<evidence type="ECO:0000256" key="2">
    <source>
        <dbReference type="ARBA" id="ARBA00022679"/>
    </source>
</evidence>
<dbReference type="GO" id="GO:0019706">
    <property type="term" value="F:protein-cysteine S-palmitoyltransferase activity"/>
    <property type="evidence" value="ECO:0007669"/>
    <property type="project" value="UniProtKB-EC"/>
</dbReference>
<evidence type="ECO:0000259" key="10">
    <source>
        <dbReference type="Pfam" id="PF01529"/>
    </source>
</evidence>
<gene>
    <name evidence="11" type="ORF">CAEBREN_22829</name>
</gene>
<feature type="transmembrane region" description="Helical" evidence="8">
    <location>
        <begin position="158"/>
        <end position="177"/>
    </location>
</feature>
<evidence type="ECO:0000256" key="1">
    <source>
        <dbReference type="ARBA" id="ARBA00004141"/>
    </source>
</evidence>
<dbReference type="InterPro" id="IPR001594">
    <property type="entry name" value="Palmitoyltrfase_DHHC"/>
</dbReference>
<comment type="catalytic activity">
    <reaction evidence="8">
        <text>L-cysteinyl-[protein] + hexadecanoyl-CoA = S-hexadecanoyl-L-cysteinyl-[protein] + CoA</text>
        <dbReference type="Rhea" id="RHEA:36683"/>
        <dbReference type="Rhea" id="RHEA-COMP:10131"/>
        <dbReference type="Rhea" id="RHEA-COMP:11032"/>
        <dbReference type="ChEBI" id="CHEBI:29950"/>
        <dbReference type="ChEBI" id="CHEBI:57287"/>
        <dbReference type="ChEBI" id="CHEBI:57379"/>
        <dbReference type="ChEBI" id="CHEBI:74151"/>
        <dbReference type="EC" id="2.3.1.225"/>
    </reaction>
</comment>
<evidence type="ECO:0000256" key="9">
    <source>
        <dbReference type="SAM" id="MobiDB-lite"/>
    </source>
</evidence>
<evidence type="ECO:0000256" key="8">
    <source>
        <dbReference type="RuleBase" id="RU079119"/>
    </source>
</evidence>
<evidence type="ECO:0000256" key="4">
    <source>
        <dbReference type="ARBA" id="ARBA00022989"/>
    </source>
</evidence>
<name>G0NY02_CAEBE</name>
<keyword evidence="4 8" id="KW-1133">Transmembrane helix</keyword>
<keyword evidence="3 8" id="KW-0812">Transmembrane</keyword>
<dbReference type="Pfam" id="PF01529">
    <property type="entry name" value="DHHC"/>
    <property type="match status" value="1"/>
</dbReference>
<proteinExistence type="inferred from homology"/>
<dbReference type="InterPro" id="IPR039859">
    <property type="entry name" value="PFA4/ZDH16/20/ERF2-like"/>
</dbReference>
<keyword evidence="6 8" id="KW-0012">Acyltransferase</keyword>
<evidence type="ECO:0000313" key="11">
    <source>
        <dbReference type="EMBL" id="EGT39721.1"/>
    </source>
</evidence>
<dbReference type="GO" id="GO:0005794">
    <property type="term" value="C:Golgi apparatus"/>
    <property type="evidence" value="ECO:0007669"/>
    <property type="project" value="TreeGrafter"/>
</dbReference>
<dbReference type="OrthoDB" id="331948at2759"/>
<dbReference type="GO" id="GO:0005783">
    <property type="term" value="C:endoplasmic reticulum"/>
    <property type="evidence" value="ECO:0007669"/>
    <property type="project" value="TreeGrafter"/>
</dbReference>
<comment type="subcellular location">
    <subcellularLocation>
        <location evidence="1">Membrane</location>
        <topology evidence="1">Multi-pass membrane protein</topology>
    </subcellularLocation>
</comment>
<keyword evidence="12" id="KW-1185">Reference proteome</keyword>
<evidence type="ECO:0000256" key="5">
    <source>
        <dbReference type="ARBA" id="ARBA00023136"/>
    </source>
</evidence>
<dbReference type="PROSITE" id="PS50216">
    <property type="entry name" value="DHHC"/>
    <property type="match status" value="1"/>
</dbReference>
<dbReference type="EMBL" id="GL379975">
    <property type="protein sequence ID" value="EGT39721.1"/>
    <property type="molecule type" value="Genomic_DNA"/>
</dbReference>
<evidence type="ECO:0000256" key="6">
    <source>
        <dbReference type="ARBA" id="ARBA00023315"/>
    </source>
</evidence>
<dbReference type="eggNOG" id="KOG1313">
    <property type="taxonomic scope" value="Eukaryota"/>
</dbReference>
<feature type="domain" description="Palmitoyltransferase DHHC" evidence="10">
    <location>
        <begin position="117"/>
        <end position="240"/>
    </location>
</feature>
<feature type="compositionally biased region" description="Acidic residues" evidence="9">
    <location>
        <begin position="9"/>
        <end position="18"/>
    </location>
</feature>
<dbReference type="InParanoid" id="G0NY02"/>
<dbReference type="AlphaFoldDB" id="G0NY02"/>
<evidence type="ECO:0000313" key="12">
    <source>
        <dbReference type="Proteomes" id="UP000008068"/>
    </source>
</evidence>
<dbReference type="Proteomes" id="UP000008068">
    <property type="component" value="Unassembled WGS sequence"/>
</dbReference>
<evidence type="ECO:0000256" key="7">
    <source>
        <dbReference type="ARBA" id="ARBA00038298"/>
    </source>
</evidence>